<dbReference type="Proteomes" id="UP000783686">
    <property type="component" value="Unassembled WGS sequence"/>
</dbReference>
<sequence length="156" mass="16317">MLLLNVVITFLLLMPIWTLVCSACAATAPPSHPTTLGPTIPTVTPTSAPEAIKPRLWRDLTCGTSCTQVVLQMDSENSRPINQIATANVVNGCPGFTLDCAGTADDSVVIFTWYKDGKDVGSTFGTGTVNAVVACAENNVLTLEGTVVDTVECISA</sequence>
<evidence type="ECO:0000313" key="4">
    <source>
        <dbReference type="Proteomes" id="UP000614601"/>
    </source>
</evidence>
<feature type="chain" id="PRO_5035681948" description="Ig-like domain-containing protein" evidence="1">
    <location>
        <begin position="19"/>
        <end position="156"/>
    </location>
</feature>
<dbReference type="PROSITE" id="PS50835">
    <property type="entry name" value="IG_LIKE"/>
    <property type="match status" value="1"/>
</dbReference>
<name>A0A811LP59_9BILA</name>
<gene>
    <name evidence="3" type="ORF">BOKJ2_LOCUS12935</name>
</gene>
<evidence type="ECO:0000259" key="2">
    <source>
        <dbReference type="PROSITE" id="PS50835"/>
    </source>
</evidence>
<keyword evidence="4" id="KW-1185">Reference proteome</keyword>
<dbReference type="InterPro" id="IPR007110">
    <property type="entry name" value="Ig-like_dom"/>
</dbReference>
<feature type="signal peptide" evidence="1">
    <location>
        <begin position="1"/>
        <end position="18"/>
    </location>
</feature>
<protein>
    <recommendedName>
        <fullName evidence="2">Ig-like domain-containing protein</fullName>
    </recommendedName>
</protein>
<evidence type="ECO:0000256" key="1">
    <source>
        <dbReference type="SAM" id="SignalP"/>
    </source>
</evidence>
<proteinExistence type="predicted"/>
<organism evidence="3 4">
    <name type="scientific">Bursaphelenchus okinawaensis</name>
    <dbReference type="NCBI Taxonomy" id="465554"/>
    <lineage>
        <taxon>Eukaryota</taxon>
        <taxon>Metazoa</taxon>
        <taxon>Ecdysozoa</taxon>
        <taxon>Nematoda</taxon>
        <taxon>Chromadorea</taxon>
        <taxon>Rhabditida</taxon>
        <taxon>Tylenchina</taxon>
        <taxon>Tylenchomorpha</taxon>
        <taxon>Aphelenchoidea</taxon>
        <taxon>Aphelenchoididae</taxon>
        <taxon>Bursaphelenchus</taxon>
    </lineage>
</organism>
<dbReference type="EMBL" id="CAJFCW020000006">
    <property type="protein sequence ID" value="CAG9125190.1"/>
    <property type="molecule type" value="Genomic_DNA"/>
</dbReference>
<dbReference type="EMBL" id="CAJFDH010000006">
    <property type="protein sequence ID" value="CAD5228876.1"/>
    <property type="molecule type" value="Genomic_DNA"/>
</dbReference>
<dbReference type="Proteomes" id="UP000614601">
    <property type="component" value="Unassembled WGS sequence"/>
</dbReference>
<dbReference type="OrthoDB" id="5859386at2759"/>
<reference evidence="3" key="1">
    <citation type="submission" date="2020-09" db="EMBL/GenBank/DDBJ databases">
        <authorList>
            <person name="Kikuchi T."/>
        </authorList>
    </citation>
    <scope>NUCLEOTIDE SEQUENCE</scope>
    <source>
        <strain evidence="3">SH1</strain>
    </source>
</reference>
<feature type="domain" description="Ig-like" evidence="2">
    <location>
        <begin position="80"/>
        <end position="156"/>
    </location>
</feature>
<evidence type="ECO:0000313" key="3">
    <source>
        <dbReference type="EMBL" id="CAD5228876.1"/>
    </source>
</evidence>
<keyword evidence="1" id="KW-0732">Signal</keyword>
<accession>A0A811LP59</accession>
<dbReference type="AlphaFoldDB" id="A0A811LP59"/>
<comment type="caution">
    <text evidence="3">The sequence shown here is derived from an EMBL/GenBank/DDBJ whole genome shotgun (WGS) entry which is preliminary data.</text>
</comment>